<dbReference type="Pfam" id="PF04816">
    <property type="entry name" value="TrmK"/>
    <property type="match status" value="1"/>
</dbReference>
<proteinExistence type="predicted"/>
<keyword evidence="1" id="KW-0489">Methyltransferase</keyword>
<dbReference type="RefSeq" id="WP_084828894.1">
    <property type="nucleotide sequence ID" value="NZ_CM002372.1"/>
</dbReference>
<organism evidence="1 2">
    <name type="scientific">Streptococcus thermophilus M17PTZA496</name>
    <dbReference type="NCBI Taxonomy" id="1433289"/>
    <lineage>
        <taxon>Bacteria</taxon>
        <taxon>Bacillati</taxon>
        <taxon>Bacillota</taxon>
        <taxon>Bacilli</taxon>
        <taxon>Lactobacillales</taxon>
        <taxon>Streptococcaceae</taxon>
        <taxon>Streptococcus</taxon>
    </lineage>
</organism>
<sequence length="228" mass="25376">MYVQLSQRLKDVATYVPKGAKLLDVGSDHAYLPIYLLEKGLITSAIAGEVVKGPYESALANVSASGFNDKIDVRLANGLAAFEPYDAVTTITICGMGGRLIADILDAGKDKLKDVDRLILQPNNREDDLRIWLMENGFTIVAEAIMTENGKYYEIIVAEAGQMNLSEREIRFGPHLMKEQSQVFQLKWQREINKLEIALGSIPLANQDDRAILEEKIQTIKEVLDHVS</sequence>
<dbReference type="InterPro" id="IPR029063">
    <property type="entry name" value="SAM-dependent_MTases_sf"/>
</dbReference>
<comment type="caution">
    <text evidence="1">The sequence shown here is derived from an EMBL/GenBank/DDBJ whole genome shotgun (WGS) entry which is preliminary data.</text>
</comment>
<dbReference type="InterPro" id="IPR006901">
    <property type="entry name" value="TrmK"/>
</dbReference>
<dbReference type="Gene3D" id="1.10.287.1890">
    <property type="match status" value="1"/>
</dbReference>
<dbReference type="HOGENOM" id="CLU_071037_0_0_9"/>
<evidence type="ECO:0000313" key="2">
    <source>
        <dbReference type="Proteomes" id="UP000024559"/>
    </source>
</evidence>
<dbReference type="PIRSF" id="PIRSF018637">
    <property type="entry name" value="TrmK"/>
    <property type="match status" value="1"/>
</dbReference>
<dbReference type="PANTHER" id="PTHR38451">
    <property type="entry name" value="TRNA (ADENINE(22)-N(1))-METHYLTRANSFERASE"/>
    <property type="match status" value="1"/>
</dbReference>
<dbReference type="GO" id="GO:0160105">
    <property type="term" value="F:tRNA (adenine(22)-N1)-methyltransferase activity"/>
    <property type="evidence" value="ECO:0007669"/>
    <property type="project" value="InterPro"/>
</dbReference>
<dbReference type="EMBL" id="AZJT01000055">
    <property type="protein sequence ID" value="ETW89004.1"/>
    <property type="molecule type" value="Genomic_DNA"/>
</dbReference>
<protein>
    <submittedName>
        <fullName evidence="1">SAM-dependent methyltransferase</fullName>
    </submittedName>
</protein>
<dbReference type="GO" id="GO:0032259">
    <property type="term" value="P:methylation"/>
    <property type="evidence" value="ECO:0007669"/>
    <property type="project" value="UniProtKB-KW"/>
</dbReference>
<dbReference type="AlphaFoldDB" id="A0A0E2QGS2"/>
<name>A0A0E2QGS2_STRTR</name>
<dbReference type="PATRIC" id="fig|1433289.7.peg.1462"/>
<dbReference type="PANTHER" id="PTHR38451:SF1">
    <property type="entry name" value="TRNA (ADENINE(22)-N(1))-METHYLTRANSFERASE"/>
    <property type="match status" value="1"/>
</dbReference>
<reference evidence="2" key="1">
    <citation type="submission" date="2013-12" db="EMBL/GenBank/DDBJ databases">
        <title>Genome sequences of Streptococcus thermophilus strains MTH17CL396 and M17PTZA496 isolated from Fontina cheese in Valle d'Aosta region (Italy).</title>
        <authorList>
            <person name="Treu L."/>
            <person name="Giacomini A."/>
            <person name="Corich V."/>
            <person name="Vendramin V."/>
            <person name="Bovo B."/>
        </authorList>
    </citation>
    <scope>NUCLEOTIDE SEQUENCE [LARGE SCALE GENOMIC DNA]</scope>
    <source>
        <strain evidence="2">M17PTZA496</strain>
    </source>
</reference>
<dbReference type="SUPFAM" id="SSF53335">
    <property type="entry name" value="S-adenosyl-L-methionine-dependent methyltransferases"/>
    <property type="match status" value="1"/>
</dbReference>
<dbReference type="Proteomes" id="UP000024559">
    <property type="component" value="Chromosome"/>
</dbReference>
<dbReference type="Gene3D" id="3.40.50.150">
    <property type="entry name" value="Vaccinia Virus protein VP39"/>
    <property type="match status" value="1"/>
</dbReference>
<gene>
    <name evidence="1" type="ORF">X841_07110</name>
</gene>
<keyword evidence="1" id="KW-0808">Transferase</keyword>
<accession>A0A0E2QGS2</accession>
<evidence type="ECO:0000313" key="1">
    <source>
        <dbReference type="EMBL" id="ETW89004.1"/>
    </source>
</evidence>